<evidence type="ECO:0000256" key="1">
    <source>
        <dbReference type="SAM" id="MobiDB-lite"/>
    </source>
</evidence>
<sequence length="229" mass="25030">MATASLQKSWARRWHAPARLLALAATLFLSLGKPALAGNEFRDRSVIGKWKLVSVLDLASIASLDEEDARTLLGKILTISEAAVQVDEETCGSPEFWAERIVPEPHIQEKLHASAERLRLPNPATMIELGCTDVYVRNPNQLVLLWGGVMFDAIRIVAAARHKQPLSGQKKPPAAKRPAAKAEPGKVQGDGRSSPAKARIRTPGYTGRKNTVPVAGSDRRKIRKNRPSK</sequence>
<dbReference type="EMBL" id="WNWM01000002">
    <property type="protein sequence ID" value="MUI15751.1"/>
    <property type="molecule type" value="Genomic_DNA"/>
</dbReference>
<evidence type="ECO:0000313" key="2">
    <source>
        <dbReference type="EMBL" id="MUI15751.1"/>
    </source>
</evidence>
<keyword evidence="3" id="KW-1185">Reference proteome</keyword>
<accession>A0A6I3XPP0</accession>
<comment type="caution">
    <text evidence="2">The sequence shown here is derived from an EMBL/GenBank/DDBJ whole genome shotgun (WGS) entry which is preliminary data.</text>
</comment>
<dbReference type="AlphaFoldDB" id="A0A6I3XPP0"/>
<reference evidence="2 3" key="1">
    <citation type="submission" date="2019-11" db="EMBL/GenBank/DDBJ databases">
        <title>Draft Genome Sequences of Six Type Strains of the Genus Massilia.</title>
        <authorList>
            <person name="Miess H."/>
            <person name="Frediansyah A."/>
            <person name="Goeker M."/>
            <person name="Gross H."/>
        </authorList>
    </citation>
    <scope>NUCLEOTIDE SEQUENCE [LARGE SCALE GENOMIC DNA]</scope>
    <source>
        <strain evidence="2 3">DSM 17513</strain>
    </source>
</reference>
<feature type="region of interest" description="Disordered" evidence="1">
    <location>
        <begin position="162"/>
        <end position="229"/>
    </location>
</feature>
<dbReference type="Proteomes" id="UP000431684">
    <property type="component" value="Unassembled WGS sequence"/>
</dbReference>
<evidence type="ECO:0000313" key="3">
    <source>
        <dbReference type="Proteomes" id="UP000431684"/>
    </source>
</evidence>
<dbReference type="OrthoDB" id="8756023at2"/>
<feature type="compositionally biased region" description="Basic residues" evidence="1">
    <location>
        <begin position="220"/>
        <end position="229"/>
    </location>
</feature>
<name>A0A6I3XPP0_9BURK</name>
<protein>
    <submittedName>
        <fullName evidence="2">Uncharacterized protein</fullName>
    </submittedName>
</protein>
<proteinExistence type="predicted"/>
<dbReference type="RefSeq" id="WP_155711397.1">
    <property type="nucleotide sequence ID" value="NZ_BMWU01000010.1"/>
</dbReference>
<gene>
    <name evidence="2" type="ORF">GJV26_25325</name>
</gene>
<organism evidence="2 3">
    <name type="scientific">Pseudoduganella dura</name>
    <dbReference type="NCBI Taxonomy" id="321982"/>
    <lineage>
        <taxon>Bacteria</taxon>
        <taxon>Pseudomonadati</taxon>
        <taxon>Pseudomonadota</taxon>
        <taxon>Betaproteobacteria</taxon>
        <taxon>Burkholderiales</taxon>
        <taxon>Oxalobacteraceae</taxon>
        <taxon>Telluria group</taxon>
        <taxon>Pseudoduganella</taxon>
    </lineage>
</organism>